<evidence type="ECO:0000313" key="1">
    <source>
        <dbReference type="EMBL" id="GMG27328.1"/>
    </source>
</evidence>
<protein>
    <submittedName>
        <fullName evidence="1">Unnamed protein product</fullName>
    </submittedName>
</protein>
<dbReference type="Proteomes" id="UP001165205">
    <property type="component" value="Unassembled WGS sequence"/>
</dbReference>
<reference evidence="1" key="1">
    <citation type="submission" date="2023-04" db="EMBL/GenBank/DDBJ databases">
        <title>Aspergillus oryzae NBRC 4228.</title>
        <authorList>
            <person name="Ichikawa N."/>
            <person name="Sato H."/>
            <person name="Tonouchi N."/>
        </authorList>
    </citation>
    <scope>NUCLEOTIDE SEQUENCE</scope>
    <source>
        <strain evidence="1">NBRC 4228</strain>
    </source>
</reference>
<dbReference type="EMBL" id="BSYA01000034">
    <property type="protein sequence ID" value="GMG27328.1"/>
    <property type="molecule type" value="Genomic_DNA"/>
</dbReference>
<evidence type="ECO:0000313" key="2">
    <source>
        <dbReference type="Proteomes" id="UP001165205"/>
    </source>
</evidence>
<organism evidence="1 2">
    <name type="scientific">Aspergillus oryzae</name>
    <name type="common">Yellow koji mold</name>
    <dbReference type="NCBI Taxonomy" id="5062"/>
    <lineage>
        <taxon>Eukaryota</taxon>
        <taxon>Fungi</taxon>
        <taxon>Dikarya</taxon>
        <taxon>Ascomycota</taxon>
        <taxon>Pezizomycotina</taxon>
        <taxon>Eurotiomycetes</taxon>
        <taxon>Eurotiomycetidae</taxon>
        <taxon>Eurotiales</taxon>
        <taxon>Aspergillaceae</taxon>
        <taxon>Aspergillus</taxon>
        <taxon>Aspergillus subgen. Circumdati</taxon>
    </lineage>
</organism>
<dbReference type="AlphaFoldDB" id="A0AAN5BQF2"/>
<name>A0AAN5BQF2_ASPOZ</name>
<sequence length="108" mass="12177">MPSTSMALTPGLASFLRSLKTNPIDTSIDNLISCVLTVIIHFAFARYINKCLDSSSEDRFVTPDHALPQPLTFSFVSSRPVGHQMQLSLLSGSRVWEGGWWLRNPRRW</sequence>
<gene>
    <name evidence="1" type="ORF">Aory04_000397800</name>
</gene>
<proteinExistence type="predicted"/>
<accession>A0AAN5BQF2</accession>
<comment type="caution">
    <text evidence="1">The sequence shown here is derived from an EMBL/GenBank/DDBJ whole genome shotgun (WGS) entry which is preliminary data.</text>
</comment>